<dbReference type="RefSeq" id="WP_129694382.1">
    <property type="nucleotide sequence ID" value="NZ_CP143577.1"/>
</dbReference>
<sequence length="74" mass="8534">MKVEIYGKEIKLSQFLKKLNLCRTGGMAKYFLTIHTVKINDRIANGRNATIHVGDTVWVDDQIYLIKQAPEQKQ</sequence>
<evidence type="ECO:0000313" key="3">
    <source>
        <dbReference type="Proteomes" id="UP001432074"/>
    </source>
</evidence>
<gene>
    <name evidence="2" type="ORF">V2E25_00015</name>
</gene>
<proteinExistence type="predicted"/>
<dbReference type="EMBL" id="CP143577">
    <property type="protein sequence ID" value="WVN21984.1"/>
    <property type="molecule type" value="Genomic_DNA"/>
</dbReference>
<dbReference type="Gene3D" id="3.10.290.10">
    <property type="entry name" value="RNA-binding S4 domain"/>
    <property type="match status" value="1"/>
</dbReference>
<dbReference type="SUPFAM" id="SSF55174">
    <property type="entry name" value="Alpha-L RNA-binding motif"/>
    <property type="match status" value="1"/>
</dbReference>
<dbReference type="InterPro" id="IPR036986">
    <property type="entry name" value="S4_RNA-bd_sf"/>
</dbReference>
<dbReference type="PROSITE" id="PS50889">
    <property type="entry name" value="S4"/>
    <property type="match status" value="1"/>
</dbReference>
<dbReference type="Pfam" id="PF13275">
    <property type="entry name" value="S4_2"/>
    <property type="match status" value="1"/>
</dbReference>
<reference evidence="2" key="1">
    <citation type="submission" date="2024-01" db="EMBL/GenBank/DDBJ databases">
        <title>Complete genome sequence of Mycoplasma arginini type strain G 230.</title>
        <authorList>
            <person name="Spergser J."/>
        </authorList>
    </citation>
    <scope>NUCLEOTIDE SEQUENCE</scope>
    <source>
        <strain evidence="2">NCTC 10129</strain>
    </source>
</reference>
<accession>A0ABZ2AMM8</accession>
<keyword evidence="3" id="KW-1185">Reference proteome</keyword>
<evidence type="ECO:0000313" key="2">
    <source>
        <dbReference type="EMBL" id="WVN21984.1"/>
    </source>
</evidence>
<keyword evidence="1" id="KW-0694">RNA-binding</keyword>
<name>A0ABZ2AMM8_MYCAR</name>
<evidence type="ECO:0000256" key="1">
    <source>
        <dbReference type="PROSITE-ProRule" id="PRU00182"/>
    </source>
</evidence>
<dbReference type="Proteomes" id="UP001432074">
    <property type="component" value="Chromosome"/>
</dbReference>
<organism evidence="2 3">
    <name type="scientific">Mycoplasmopsis arginini</name>
    <name type="common">Mycoplasma arginini</name>
    <dbReference type="NCBI Taxonomy" id="2094"/>
    <lineage>
        <taxon>Bacteria</taxon>
        <taxon>Bacillati</taxon>
        <taxon>Mycoplasmatota</taxon>
        <taxon>Mycoplasmoidales</taxon>
        <taxon>Metamycoplasmataceae</taxon>
        <taxon>Mycoplasmopsis</taxon>
    </lineage>
</organism>
<protein>
    <submittedName>
        <fullName evidence="2">RNA-binding S4 domain-containing protein</fullName>
    </submittedName>
</protein>